<evidence type="ECO:0000256" key="2">
    <source>
        <dbReference type="ARBA" id="ARBA00022884"/>
    </source>
</evidence>
<sequence length="237" mass="26748">MTVVMDGYFLSKKGSSMRRQELHPRTAVLNKAQKNKSKKARNEALLWLAATFPQVFDNTLRIRPLKIGIMDDILAWADKAAEFGISKSKLREAVVLFTRRIDYLTCLKAKEMRVDLEGNPVSVVTEEDAERAAIKIKKRVEKSARNARKLLPAKSTAAGYTNHVKPSLQPYFQQSQEVTPSFPERAPAFSAQNPITPISRPAVVVKHKTSRQFDPDAVARLKEKLGLSRKMQEETTE</sequence>
<evidence type="ECO:0000313" key="6">
    <source>
        <dbReference type="Proteomes" id="UP000054742"/>
    </source>
</evidence>
<protein>
    <submittedName>
        <fullName evidence="5">ProQ</fullName>
    </submittedName>
</protein>
<dbReference type="GO" id="GO:0005829">
    <property type="term" value="C:cytosol"/>
    <property type="evidence" value="ECO:0007669"/>
    <property type="project" value="TreeGrafter"/>
</dbReference>
<keyword evidence="6" id="KW-1185">Reference proteome</keyword>
<keyword evidence="3" id="KW-0143">Chaperone</keyword>
<dbReference type="GO" id="GO:0010608">
    <property type="term" value="P:post-transcriptional regulation of gene expression"/>
    <property type="evidence" value="ECO:0007669"/>
    <property type="project" value="InterPro"/>
</dbReference>
<dbReference type="Gene3D" id="1.10.1710.10">
    <property type="entry name" value="ProQ/FinO domain"/>
    <property type="match status" value="1"/>
</dbReference>
<reference evidence="5 6" key="1">
    <citation type="submission" date="2015-11" db="EMBL/GenBank/DDBJ databases">
        <title>Genomic analysis of 38 Legionella species identifies large and diverse effector repertoires.</title>
        <authorList>
            <person name="Burstein D."/>
            <person name="Amaro F."/>
            <person name="Zusman T."/>
            <person name="Lifshitz Z."/>
            <person name="Cohen O."/>
            <person name="Gilbert J.A."/>
            <person name="Pupko T."/>
            <person name="Shuman H.A."/>
            <person name="Segal G."/>
        </authorList>
    </citation>
    <scope>NUCLEOTIDE SEQUENCE [LARGE SCALE GENOMIC DNA]</scope>
    <source>
        <strain evidence="5 6">ATCC 43878</strain>
    </source>
</reference>
<dbReference type="GO" id="GO:0033592">
    <property type="term" value="F:RNA strand annealing activity"/>
    <property type="evidence" value="ECO:0007669"/>
    <property type="project" value="InterPro"/>
</dbReference>
<evidence type="ECO:0000256" key="1">
    <source>
        <dbReference type="ARBA" id="ARBA00022490"/>
    </source>
</evidence>
<dbReference type="SUPFAM" id="SSF48657">
    <property type="entry name" value="FinO-like"/>
    <property type="match status" value="1"/>
</dbReference>
<dbReference type="InterPro" id="IPR036442">
    <property type="entry name" value="ProQ/FinO_sf"/>
</dbReference>
<organism evidence="5 6">
    <name type="scientific">Legionella brunensis</name>
    <dbReference type="NCBI Taxonomy" id="29422"/>
    <lineage>
        <taxon>Bacteria</taxon>
        <taxon>Pseudomonadati</taxon>
        <taxon>Pseudomonadota</taxon>
        <taxon>Gammaproteobacteria</taxon>
        <taxon>Legionellales</taxon>
        <taxon>Legionellaceae</taxon>
        <taxon>Legionella</taxon>
    </lineage>
</organism>
<gene>
    <name evidence="5" type="ORF">Lbru_0239</name>
</gene>
<keyword evidence="2" id="KW-0694">RNA-binding</keyword>
<dbReference type="EMBL" id="LNXV01000003">
    <property type="protein sequence ID" value="KTC87010.1"/>
    <property type="molecule type" value="Genomic_DNA"/>
</dbReference>
<dbReference type="GO" id="GO:0034057">
    <property type="term" value="F:RNA strand-exchange activity"/>
    <property type="evidence" value="ECO:0007669"/>
    <property type="project" value="InterPro"/>
</dbReference>
<feature type="domain" description="ProQ/FinO" evidence="4">
    <location>
        <begin position="37"/>
        <end position="152"/>
    </location>
</feature>
<dbReference type="InterPro" id="IPR016103">
    <property type="entry name" value="ProQ/FinO"/>
</dbReference>
<dbReference type="Pfam" id="PF04352">
    <property type="entry name" value="ProQ"/>
    <property type="match status" value="1"/>
</dbReference>
<comment type="caution">
    <text evidence="5">The sequence shown here is derived from an EMBL/GenBank/DDBJ whole genome shotgun (WGS) entry which is preliminary data.</text>
</comment>
<dbReference type="PATRIC" id="fig|29422.6.peg.249"/>
<dbReference type="AlphaFoldDB" id="A0A0W0SUH5"/>
<accession>A0A0W0SUH5</accession>
<dbReference type="Proteomes" id="UP000054742">
    <property type="component" value="Unassembled WGS sequence"/>
</dbReference>
<dbReference type="InterPro" id="IPR023529">
    <property type="entry name" value="ProQ"/>
</dbReference>
<keyword evidence="1" id="KW-0963">Cytoplasm</keyword>
<dbReference type="PANTHER" id="PTHR38106">
    <property type="entry name" value="RNA CHAPERONE PROQ"/>
    <property type="match status" value="1"/>
</dbReference>
<evidence type="ECO:0000256" key="3">
    <source>
        <dbReference type="ARBA" id="ARBA00023186"/>
    </source>
</evidence>
<dbReference type="PANTHER" id="PTHR38106:SF1">
    <property type="entry name" value="RNA CHAPERONE PROQ"/>
    <property type="match status" value="1"/>
</dbReference>
<dbReference type="SMART" id="SM00945">
    <property type="entry name" value="ProQ"/>
    <property type="match status" value="1"/>
</dbReference>
<proteinExistence type="predicted"/>
<evidence type="ECO:0000313" key="5">
    <source>
        <dbReference type="EMBL" id="KTC87010.1"/>
    </source>
</evidence>
<dbReference type="STRING" id="29422.Lbru_0239"/>
<name>A0A0W0SUH5_9GAMM</name>
<evidence type="ECO:0000259" key="4">
    <source>
        <dbReference type="SMART" id="SM00945"/>
    </source>
</evidence>